<evidence type="ECO:0000256" key="10">
    <source>
        <dbReference type="ARBA" id="ARBA00023128"/>
    </source>
</evidence>
<proteinExistence type="inferred from homology"/>
<evidence type="ECO:0000256" key="2">
    <source>
        <dbReference type="ARBA" id="ARBA00004173"/>
    </source>
</evidence>
<feature type="domain" description="N-acetyltransferase" evidence="17">
    <location>
        <begin position="590"/>
        <end position="759"/>
    </location>
</feature>
<evidence type="ECO:0000256" key="11">
    <source>
        <dbReference type="ARBA" id="ARBA00023315"/>
    </source>
</evidence>
<dbReference type="GO" id="GO:0006526">
    <property type="term" value="P:L-arginine biosynthetic process"/>
    <property type="evidence" value="ECO:0007669"/>
    <property type="project" value="TreeGrafter"/>
</dbReference>
<evidence type="ECO:0000256" key="5">
    <source>
        <dbReference type="ARBA" id="ARBA00012697"/>
    </source>
</evidence>
<comment type="subcellular location">
    <subcellularLocation>
        <location evidence="2 15">Mitochondrion</location>
    </subcellularLocation>
</comment>
<dbReference type="GO" id="GO:0006592">
    <property type="term" value="P:ornithine biosynthetic process"/>
    <property type="evidence" value="ECO:0007669"/>
    <property type="project" value="TreeGrafter"/>
</dbReference>
<evidence type="ECO:0000256" key="8">
    <source>
        <dbReference type="ARBA" id="ARBA00022679"/>
    </source>
</evidence>
<accession>A0A9P8L9Q1</accession>
<evidence type="ECO:0000256" key="12">
    <source>
        <dbReference type="ARBA" id="ARBA00030346"/>
    </source>
</evidence>
<dbReference type="PANTHER" id="PTHR23342:SF4">
    <property type="entry name" value="AMINO-ACID ACETYLTRANSFERASE, MITOCHONDRIAL"/>
    <property type="match status" value="1"/>
</dbReference>
<reference evidence="18" key="1">
    <citation type="submission" date="2021-03" db="EMBL/GenBank/DDBJ databases">
        <title>Comparative genomics and phylogenomic investigation of the class Geoglossomycetes provide insights into ecological specialization and systematics.</title>
        <authorList>
            <person name="Melie T."/>
            <person name="Pirro S."/>
            <person name="Miller A.N."/>
            <person name="Quandt A."/>
        </authorList>
    </citation>
    <scope>NUCLEOTIDE SEQUENCE</scope>
    <source>
        <strain evidence="18">CAQ_001_2017</strain>
    </source>
</reference>
<dbReference type="AlphaFoldDB" id="A0A9P8L9Q1"/>
<evidence type="ECO:0000259" key="17">
    <source>
        <dbReference type="PROSITE" id="PS51731"/>
    </source>
</evidence>
<dbReference type="InterPro" id="IPR006855">
    <property type="entry name" value="Vertebrate-like_GNAT_dom"/>
</dbReference>
<comment type="caution">
    <text evidence="18">The sequence shown here is derived from an EMBL/GenBank/DDBJ whole genome shotgun (WGS) entry which is preliminary data.</text>
</comment>
<keyword evidence="11 15" id="KW-0012">Acyltransferase</keyword>
<dbReference type="Pfam" id="PF04768">
    <property type="entry name" value="NAT"/>
    <property type="match status" value="1"/>
</dbReference>
<dbReference type="GO" id="GO:0004042">
    <property type="term" value="F:L-glutamate N-acetyltransferase activity"/>
    <property type="evidence" value="ECO:0007669"/>
    <property type="project" value="InterPro"/>
</dbReference>
<keyword evidence="10 15" id="KW-0496">Mitochondrion</keyword>
<evidence type="ECO:0000313" key="19">
    <source>
        <dbReference type="Proteomes" id="UP000750711"/>
    </source>
</evidence>
<gene>
    <name evidence="18" type="ORF">GP486_005200</name>
</gene>
<name>A0A9P8L9Q1_9PEZI</name>
<feature type="region of interest" description="Disordered" evidence="16">
    <location>
        <begin position="120"/>
        <end position="152"/>
    </location>
</feature>
<keyword evidence="8 15" id="KW-0808">Transferase</keyword>
<evidence type="ECO:0000313" key="18">
    <source>
        <dbReference type="EMBL" id="KAH0557012.1"/>
    </source>
</evidence>
<keyword evidence="19" id="KW-1185">Reference proteome</keyword>
<evidence type="ECO:0000256" key="16">
    <source>
        <dbReference type="SAM" id="MobiDB-lite"/>
    </source>
</evidence>
<keyword evidence="7 15" id="KW-0028">Amino-acid biosynthesis</keyword>
<dbReference type="Gene3D" id="3.40.630.30">
    <property type="match status" value="1"/>
</dbReference>
<dbReference type="PROSITE" id="PS51731">
    <property type="entry name" value="GNAT_NAGS"/>
    <property type="match status" value="1"/>
</dbReference>
<evidence type="ECO:0000256" key="1">
    <source>
        <dbReference type="ARBA" id="ARBA00002294"/>
    </source>
</evidence>
<keyword evidence="9" id="KW-0809">Transit peptide</keyword>
<protein>
    <recommendedName>
        <fullName evidence="6 15">Amino-acid acetyltransferase, mitochondrial</fullName>
        <ecNumber evidence="5 15">2.3.1.1</ecNumber>
    </recommendedName>
    <alternativeName>
        <fullName evidence="12 15">Glutamate N-acetyltransferase</fullName>
    </alternativeName>
    <alternativeName>
        <fullName evidence="13 15">N-acetylglutamate synthase</fullName>
    </alternativeName>
</protein>
<dbReference type="EC" id="2.3.1.1" evidence="5 15"/>
<evidence type="ECO:0000256" key="9">
    <source>
        <dbReference type="ARBA" id="ARBA00022946"/>
    </source>
</evidence>
<dbReference type="EMBL" id="JAGHQM010000942">
    <property type="protein sequence ID" value="KAH0557012.1"/>
    <property type="molecule type" value="Genomic_DNA"/>
</dbReference>
<evidence type="ECO:0000256" key="13">
    <source>
        <dbReference type="ARBA" id="ARBA00033251"/>
    </source>
</evidence>
<dbReference type="FunFam" id="3.40.630.30:FF:000049">
    <property type="entry name" value="Amino-acid acetyltransferase, mitochondrial"/>
    <property type="match status" value="1"/>
</dbReference>
<dbReference type="PIRSF" id="PIRSF007892">
    <property type="entry name" value="NAGS_fungal"/>
    <property type="match status" value="1"/>
</dbReference>
<evidence type="ECO:0000256" key="3">
    <source>
        <dbReference type="ARBA" id="ARBA00004925"/>
    </source>
</evidence>
<evidence type="ECO:0000256" key="14">
    <source>
        <dbReference type="ARBA" id="ARBA00048372"/>
    </source>
</evidence>
<feature type="region of interest" description="Disordered" evidence="16">
    <location>
        <begin position="498"/>
        <end position="557"/>
    </location>
</feature>
<dbReference type="GO" id="GO:0005759">
    <property type="term" value="C:mitochondrial matrix"/>
    <property type="evidence" value="ECO:0007669"/>
    <property type="project" value="TreeGrafter"/>
</dbReference>
<dbReference type="InterPro" id="IPR011190">
    <property type="entry name" value="GlcNAc_Synth_fun"/>
</dbReference>
<organism evidence="18 19">
    <name type="scientific">Trichoglossum hirsutum</name>
    <dbReference type="NCBI Taxonomy" id="265104"/>
    <lineage>
        <taxon>Eukaryota</taxon>
        <taxon>Fungi</taxon>
        <taxon>Dikarya</taxon>
        <taxon>Ascomycota</taxon>
        <taxon>Pezizomycotina</taxon>
        <taxon>Geoglossomycetes</taxon>
        <taxon>Geoglossales</taxon>
        <taxon>Geoglossaceae</taxon>
        <taxon>Trichoglossum</taxon>
    </lineage>
</organism>
<evidence type="ECO:0000256" key="15">
    <source>
        <dbReference type="PIRNR" id="PIRNR007892"/>
    </source>
</evidence>
<comment type="function">
    <text evidence="1 15">N-acetylglutamate synthase involved in arginine biosynthesis.</text>
</comment>
<comment type="pathway">
    <text evidence="3 15">Amino-acid biosynthesis; L-arginine biosynthesis; N(2)-acetyl-L-ornithine from L-glutamate: step 1/4.</text>
</comment>
<comment type="similarity">
    <text evidence="4 15">Belongs to the acetyltransferase family.</text>
</comment>
<dbReference type="Gene3D" id="3.40.1160.10">
    <property type="entry name" value="Acetylglutamate kinase-like"/>
    <property type="match status" value="1"/>
</dbReference>
<evidence type="ECO:0000256" key="7">
    <source>
        <dbReference type="ARBA" id="ARBA00022605"/>
    </source>
</evidence>
<evidence type="ECO:0000256" key="4">
    <source>
        <dbReference type="ARBA" id="ARBA00008694"/>
    </source>
</evidence>
<sequence>MNSHTLACKRGFALVGSKVIHRLWLPVGFDPRLTVIQKQSTASGRAALCARCSTGYAQAWRRQFSSYECRYSRASADEHTSRHIKETELERRISERAREFYISVLSSTSTKREAKSYLQRFKPSRTVPAQKPATGPNTRSGESERSRDPIAGNGCAVNLGSSYVPVKSVEESPIFVRKPSPGVTAHDGIEALHIALVEIRAPQLLDGPTLEGIGQTLAQLGRLGLNSIVVLDCGNRSASIDRVATTDVWRKFVVQQADRVVEAFESNAGPSARRLDSVLVAPASQELTPSLSIHSGVDISFKNLLWAPLRRGVLPVIAPIGYTAEQIAVPVCPDDVMFALTKELAGLATTAPPGEDPVQTAKKIEALQRQISLDRLIILDPLGGIPSLSRPGVQVYINLEQEFEDIGNELKKGIGDDSLEMDARNRIDFAVSSSGNSNAFSKSIETGNAGISYAYSRQSRDGLGRTSHTSHAHLRNLKLTERTLSLLPPTSSALLTTPLEAANSDRTPSVPFRASEVGTRRQRNPLIHNLLTDKPTFSSSLPASRLGSKSREHPLGTDIGLSTTTLIKRGVPLTIIPDPRISQWVPPGQEAKGLTLEDPRIDLPRLVNLIEDSFNRKLDVQHYLSRVNSRLAGLIIAGEYEGGALFTWETPPNCDADGGGASRRRPVPYLDKFAVLKSSQGAGGVADIMFNAMVARCFPKGVCWRSRRDNPVNKWYFERVRGTWEIPDTNWTMFWTTDNVTANSQTFLDYESVCRTVVPSWADKRAVAD</sequence>
<evidence type="ECO:0000256" key="6">
    <source>
        <dbReference type="ARBA" id="ARBA00018802"/>
    </source>
</evidence>
<dbReference type="PANTHER" id="PTHR23342">
    <property type="entry name" value="N-ACETYLGLUTAMATE SYNTHASE"/>
    <property type="match status" value="1"/>
</dbReference>
<dbReference type="InterPro" id="IPR036393">
    <property type="entry name" value="AceGlu_kinase-like_sf"/>
</dbReference>
<comment type="catalytic activity">
    <reaction evidence="14 15">
        <text>L-glutamate + acetyl-CoA = N-acetyl-L-glutamate + CoA + H(+)</text>
        <dbReference type="Rhea" id="RHEA:24292"/>
        <dbReference type="ChEBI" id="CHEBI:15378"/>
        <dbReference type="ChEBI" id="CHEBI:29985"/>
        <dbReference type="ChEBI" id="CHEBI:44337"/>
        <dbReference type="ChEBI" id="CHEBI:57287"/>
        <dbReference type="ChEBI" id="CHEBI:57288"/>
        <dbReference type="EC" id="2.3.1.1"/>
    </reaction>
</comment>
<dbReference type="Proteomes" id="UP000750711">
    <property type="component" value="Unassembled WGS sequence"/>
</dbReference>